<dbReference type="OrthoDB" id="9770871at2"/>
<sequence length="485" mass="51566">MSSVTGPRLRLKLAVMAPLALLLPAAFGGNVNIINPAANSTNIGEVSIAASANEGGPFHLEVWDNGKKLGNVFSNAVNATYALSLGKHTTTILAVSPNGYVLDRSSVSYQIADSSGAGTSDSVNITSPTSGSTSISAVRITASANVSNSSHLEIWDNGYKLGNVPGGSVNDVYVLPNGPHVLTVEAVTNYGSVLSKSSVGYEIAENCTTSGSVQCNLDQLGIDNTQGDCDPREESAWVANPCGPGVQGEGGVDPRSTNIEHIAENGIIPDQGNLTLNGRSLHLLEIQESDPSNVLFRGQSPTTAPSLASNWTLDEYVYLPNPSAHQAFEMDAQYSIDGIWTKFYTECAFNMRSGTGYWGVFDSETGGWIFLNGQMQNGQIPPVVPCNRNQFAQPWQGSSNPSFSGWHHVVWSFLRKSDGTVTYKSLTFDGNTTQINFSPNSRNGGDVNDNGKFSALIQLDGVVNKSGQYDLVDAYVSEVNLTHTP</sequence>
<name>A0A4R1L5P9_9BACT</name>
<dbReference type="EMBL" id="SMGK01000002">
    <property type="protein sequence ID" value="TCK73466.1"/>
    <property type="molecule type" value="Genomic_DNA"/>
</dbReference>
<dbReference type="RefSeq" id="WP_131993007.1">
    <property type="nucleotide sequence ID" value="NZ_SMGK01000002.1"/>
</dbReference>
<feature type="signal peptide" evidence="1">
    <location>
        <begin position="1"/>
        <end position="28"/>
    </location>
</feature>
<dbReference type="Proteomes" id="UP000295210">
    <property type="component" value="Unassembled WGS sequence"/>
</dbReference>
<organism evidence="2 3">
    <name type="scientific">Acidipila rosea</name>
    <dbReference type="NCBI Taxonomy" id="768535"/>
    <lineage>
        <taxon>Bacteria</taxon>
        <taxon>Pseudomonadati</taxon>
        <taxon>Acidobacteriota</taxon>
        <taxon>Terriglobia</taxon>
        <taxon>Terriglobales</taxon>
        <taxon>Acidobacteriaceae</taxon>
        <taxon>Acidipila</taxon>
    </lineage>
</organism>
<keyword evidence="3" id="KW-1185">Reference proteome</keyword>
<protein>
    <submittedName>
        <fullName evidence="2">Uncharacterized protein</fullName>
    </submittedName>
</protein>
<evidence type="ECO:0000313" key="3">
    <source>
        <dbReference type="Proteomes" id="UP000295210"/>
    </source>
</evidence>
<evidence type="ECO:0000256" key="1">
    <source>
        <dbReference type="SAM" id="SignalP"/>
    </source>
</evidence>
<dbReference type="AlphaFoldDB" id="A0A4R1L5P9"/>
<comment type="caution">
    <text evidence="2">The sequence shown here is derived from an EMBL/GenBank/DDBJ whole genome shotgun (WGS) entry which is preliminary data.</text>
</comment>
<proteinExistence type="predicted"/>
<gene>
    <name evidence="2" type="ORF">C7378_1079</name>
</gene>
<keyword evidence="1" id="KW-0732">Signal</keyword>
<feature type="chain" id="PRO_5020781106" evidence="1">
    <location>
        <begin position="29"/>
        <end position="485"/>
    </location>
</feature>
<accession>A0A4R1L5P9</accession>
<evidence type="ECO:0000313" key="2">
    <source>
        <dbReference type="EMBL" id="TCK73466.1"/>
    </source>
</evidence>
<reference evidence="2 3" key="1">
    <citation type="submission" date="2019-03" db="EMBL/GenBank/DDBJ databases">
        <title>Genomic Encyclopedia of Type Strains, Phase IV (KMG-IV): sequencing the most valuable type-strain genomes for metagenomic binning, comparative biology and taxonomic classification.</title>
        <authorList>
            <person name="Goeker M."/>
        </authorList>
    </citation>
    <scope>NUCLEOTIDE SEQUENCE [LARGE SCALE GENOMIC DNA]</scope>
    <source>
        <strain evidence="2 3">DSM 103428</strain>
    </source>
</reference>